<comment type="subcellular location">
    <subcellularLocation>
        <location evidence="3">Nucleus</location>
        <location evidence="3">Nucleoplasm</location>
    </subcellularLocation>
</comment>
<comment type="similarity">
    <text evidence="4">Belongs to the tRNA(His) guanylyltransferase family.</text>
</comment>
<dbReference type="GO" id="GO:0008193">
    <property type="term" value="F:tRNA guanylyltransferase activity"/>
    <property type="evidence" value="ECO:0007669"/>
    <property type="project" value="UniProtKB-EC"/>
</dbReference>
<dbReference type="Pfam" id="PF14413">
    <property type="entry name" value="Thg1C"/>
    <property type="match status" value="2"/>
</dbReference>
<dbReference type="PANTHER" id="PTHR12729:SF6">
    <property type="entry name" value="TRNA(HIS) GUANYLYLTRANSFERASE-RELATED"/>
    <property type="match status" value="1"/>
</dbReference>
<dbReference type="InterPro" id="IPR038469">
    <property type="entry name" value="tRNAHis_GuaTrfase_Thg1_sf"/>
</dbReference>
<feature type="domain" description="Thg1 C-terminal" evidence="18">
    <location>
        <begin position="729"/>
        <end position="811"/>
    </location>
</feature>
<protein>
    <recommendedName>
        <fullName evidence="5">tRNA(His) guanylyltransferase</fullName>
        <ecNumber evidence="5">2.7.7.79</ecNumber>
    </recommendedName>
</protein>
<evidence type="ECO:0000313" key="20">
    <source>
        <dbReference type="Proteomes" id="UP000682877"/>
    </source>
</evidence>
<dbReference type="InterPro" id="IPR025845">
    <property type="entry name" value="Thg1_C_dom"/>
</dbReference>
<evidence type="ECO:0000259" key="17">
    <source>
        <dbReference type="Pfam" id="PF13891"/>
    </source>
</evidence>
<accession>A0A8S2A6A3</accession>
<evidence type="ECO:0000256" key="11">
    <source>
        <dbReference type="ARBA" id="ARBA00022842"/>
    </source>
</evidence>
<evidence type="ECO:0000256" key="2">
    <source>
        <dbReference type="ARBA" id="ARBA00002939"/>
    </source>
</evidence>
<sequence>MASASKNIQQNPFSLKPPRPPSSSGGASTSAVASTSAEPQIRNPTLNPNPSTNVLPSTLPITMSQEDEILALSSHLTRPELLHRRSRNLMQLAKCYRDNYWAIMEGVKAQHRDYWWKYGISPFKDEHNQSNKRRRLGQEGDIGDGDAVEGSGDNGTNNDGGNGVKSDQYANSNSGSCMYGCKAKAMALTKYCQLHILKDSKQKLYTGCTNVIKRAPAGPLLCGKPTLASTVPVLCNVHFQKAQKHVAKALKDAGHNVSSTSKPPPKLHVIVAAFLLAFPGVISVYVQKGKDFVSVSCRYQMLFICAELLRENKEERRSRDFREDMANSKYEYVKSFEVEDEVMLPNLMVVRIDGRHFSRFSQVHEFEKPNDETALNLMNSCSAAVLEEFPDIIFAYGYSDEYSFVFKRTSRFYQRRASKILSLVASFFAAIYVTKWKEFFPQKKLEYAPSFSSKVVSCASAEVLQAYLAWRQHDCHTNNQYDTCFWMLVKSGKSISETQEILKDTQKQQKNELLFQKFGINYKTLPELFRQGSCLFKKKVEETVKHDENGNPVKRLRRKAVFVHSENIAGRSFWNEQPSLYNDLGHFTKNIGKIEPEFIRSFQFENKLLPLTWVVVRIDGCHFHRFSDVHEFEKPNDEQALKLMNSCAVAVLEEFEDIHFAYGVSDEYSFVLKKESELYKRQSSKKKSAITSFFTSTYVLQWGEFFPHKELKYPPSFDGRAVCYPTYNILLDYLAWRQVDCHINNQYNTCFWMLVKSGKTKTQSQDYLKGTQTREKNELLSRQFGIEYNALPVIFRMGSSVFRRKEAENGVVSRKKLEGEVVVDHCNIIERCFWEEHPHILSCS</sequence>
<feature type="domain" description="KANL2-like probable zinc-finger" evidence="17">
    <location>
        <begin position="178"/>
        <end position="239"/>
    </location>
</feature>
<feature type="domain" description="tRNAHis guanylyltransferase catalytic" evidence="16">
    <location>
        <begin position="597"/>
        <end position="725"/>
    </location>
</feature>
<dbReference type="FunFam" id="3.30.70.3000:FF:000002">
    <property type="entry name" value="tRNA(His) guanylyltransferase 1"/>
    <property type="match status" value="2"/>
</dbReference>
<feature type="domain" description="tRNAHis guanylyltransferase catalytic" evidence="16">
    <location>
        <begin position="330"/>
        <end position="458"/>
    </location>
</feature>
<keyword evidence="12" id="KW-0342">GTP-binding</keyword>
<dbReference type="GO" id="GO:0006400">
    <property type="term" value="P:tRNA modification"/>
    <property type="evidence" value="ECO:0007669"/>
    <property type="project" value="InterPro"/>
</dbReference>
<keyword evidence="13" id="KW-0539">Nucleus</keyword>
<dbReference type="AlphaFoldDB" id="A0A8S2A6A3"/>
<feature type="compositionally biased region" description="Polar residues" evidence="15">
    <location>
        <begin position="42"/>
        <end position="58"/>
    </location>
</feature>
<keyword evidence="8" id="KW-0548">Nucleotidyltransferase</keyword>
<evidence type="ECO:0000256" key="4">
    <source>
        <dbReference type="ARBA" id="ARBA00010113"/>
    </source>
</evidence>
<evidence type="ECO:0000259" key="18">
    <source>
        <dbReference type="Pfam" id="PF14413"/>
    </source>
</evidence>
<keyword evidence="7" id="KW-0819">tRNA processing</keyword>
<dbReference type="EC" id="2.7.7.79" evidence="5"/>
<evidence type="ECO:0000256" key="13">
    <source>
        <dbReference type="ARBA" id="ARBA00023242"/>
    </source>
</evidence>
<name>A0A8S2A6A3_ARAAE</name>
<proteinExistence type="inferred from homology"/>
<evidence type="ECO:0000256" key="9">
    <source>
        <dbReference type="ARBA" id="ARBA00022723"/>
    </source>
</evidence>
<comment type="catalytic activity">
    <reaction evidence="14">
        <text>a 5'-end ribonucleotide-tRNA(His) + GTP + ATP + H2O = a 5'-end phospho-guanosine-ribonucleotide-tRNA(His) + AMP + 2 diphosphate + H(+)</text>
        <dbReference type="Rhea" id="RHEA:54564"/>
        <dbReference type="Rhea" id="RHEA-COMP:14193"/>
        <dbReference type="Rhea" id="RHEA-COMP:14917"/>
        <dbReference type="ChEBI" id="CHEBI:15377"/>
        <dbReference type="ChEBI" id="CHEBI:15378"/>
        <dbReference type="ChEBI" id="CHEBI:30616"/>
        <dbReference type="ChEBI" id="CHEBI:33019"/>
        <dbReference type="ChEBI" id="CHEBI:37565"/>
        <dbReference type="ChEBI" id="CHEBI:138282"/>
        <dbReference type="ChEBI" id="CHEBI:141847"/>
        <dbReference type="ChEBI" id="CHEBI:456215"/>
        <dbReference type="EC" id="2.7.7.79"/>
    </reaction>
</comment>
<evidence type="ECO:0000256" key="12">
    <source>
        <dbReference type="ARBA" id="ARBA00023134"/>
    </source>
</evidence>
<dbReference type="GO" id="GO:0005525">
    <property type="term" value="F:GTP binding"/>
    <property type="evidence" value="ECO:0007669"/>
    <property type="project" value="UniProtKB-KW"/>
</dbReference>
<dbReference type="InterPro" id="IPR007537">
    <property type="entry name" value="tRNAHis_GuaTrfase_Thg1"/>
</dbReference>
<feature type="domain" description="Thg1 C-terminal" evidence="18">
    <location>
        <begin position="463"/>
        <end position="549"/>
    </location>
</feature>
<gene>
    <name evidence="19" type="ORF">AARE701A_LOCUS10252</name>
</gene>
<evidence type="ECO:0000256" key="1">
    <source>
        <dbReference type="ARBA" id="ARBA00001946"/>
    </source>
</evidence>
<evidence type="ECO:0000256" key="15">
    <source>
        <dbReference type="SAM" id="MobiDB-lite"/>
    </source>
</evidence>
<evidence type="ECO:0000256" key="6">
    <source>
        <dbReference type="ARBA" id="ARBA00022679"/>
    </source>
</evidence>
<dbReference type="Pfam" id="PF04446">
    <property type="entry name" value="Thg1"/>
    <property type="match status" value="2"/>
</dbReference>
<dbReference type="GO" id="GO:0005654">
    <property type="term" value="C:nucleoplasm"/>
    <property type="evidence" value="ECO:0007669"/>
    <property type="project" value="UniProtKB-SubCell"/>
</dbReference>
<dbReference type="Gene3D" id="3.30.70.3000">
    <property type="match status" value="2"/>
</dbReference>
<feature type="region of interest" description="Disordered" evidence="15">
    <location>
        <begin position="126"/>
        <end position="167"/>
    </location>
</feature>
<evidence type="ECO:0000256" key="3">
    <source>
        <dbReference type="ARBA" id="ARBA00004642"/>
    </source>
</evidence>
<reference evidence="19" key="1">
    <citation type="submission" date="2021-01" db="EMBL/GenBank/DDBJ databases">
        <authorList>
            <person name="Bezrukov I."/>
        </authorList>
    </citation>
    <scope>NUCLEOTIDE SEQUENCE</scope>
</reference>
<evidence type="ECO:0000256" key="10">
    <source>
        <dbReference type="ARBA" id="ARBA00022741"/>
    </source>
</evidence>
<feature type="compositionally biased region" description="Polar residues" evidence="15">
    <location>
        <begin position="1"/>
        <end position="13"/>
    </location>
</feature>
<keyword evidence="20" id="KW-1185">Reference proteome</keyword>
<dbReference type="PANTHER" id="PTHR12729">
    <property type="entry name" value="TRNA(HIS) GUANYLYLTRANSFERASE-RELATED"/>
    <property type="match status" value="1"/>
</dbReference>
<feature type="compositionally biased region" description="Low complexity" evidence="15">
    <location>
        <begin position="22"/>
        <end position="37"/>
    </location>
</feature>
<keyword evidence="9" id="KW-0479">Metal-binding</keyword>
<evidence type="ECO:0000259" key="16">
    <source>
        <dbReference type="Pfam" id="PF04446"/>
    </source>
</evidence>
<dbReference type="GO" id="GO:0000287">
    <property type="term" value="F:magnesium ion binding"/>
    <property type="evidence" value="ECO:0007669"/>
    <property type="project" value="InterPro"/>
</dbReference>
<evidence type="ECO:0000256" key="7">
    <source>
        <dbReference type="ARBA" id="ARBA00022694"/>
    </source>
</evidence>
<dbReference type="InterPro" id="IPR025927">
    <property type="entry name" value="Znf_KANL2-like"/>
</dbReference>
<evidence type="ECO:0000256" key="14">
    <source>
        <dbReference type="ARBA" id="ARBA00047281"/>
    </source>
</evidence>
<keyword evidence="10" id="KW-0547">Nucleotide-binding</keyword>
<dbReference type="Pfam" id="PF13891">
    <property type="entry name" value="zf-C3HC3H_KANSL2"/>
    <property type="match status" value="1"/>
</dbReference>
<comment type="cofactor">
    <cofactor evidence="1">
        <name>Mg(2+)</name>
        <dbReference type="ChEBI" id="CHEBI:18420"/>
    </cofactor>
</comment>
<evidence type="ECO:0000256" key="5">
    <source>
        <dbReference type="ARBA" id="ARBA00012511"/>
    </source>
</evidence>
<comment type="function">
    <text evidence="2">Adds a GMP to the 5'-end of tRNA(His) after transcription and RNase P cleavage.</text>
</comment>
<evidence type="ECO:0000313" key="19">
    <source>
        <dbReference type="EMBL" id="CAE6023821.1"/>
    </source>
</evidence>
<evidence type="ECO:0000256" key="8">
    <source>
        <dbReference type="ARBA" id="ARBA00022695"/>
    </source>
</evidence>
<organism evidence="19 20">
    <name type="scientific">Arabidopsis arenosa</name>
    <name type="common">Sand rock-cress</name>
    <name type="synonym">Cardaminopsis arenosa</name>
    <dbReference type="NCBI Taxonomy" id="38785"/>
    <lineage>
        <taxon>Eukaryota</taxon>
        <taxon>Viridiplantae</taxon>
        <taxon>Streptophyta</taxon>
        <taxon>Embryophyta</taxon>
        <taxon>Tracheophyta</taxon>
        <taxon>Spermatophyta</taxon>
        <taxon>Magnoliopsida</taxon>
        <taxon>eudicotyledons</taxon>
        <taxon>Gunneridae</taxon>
        <taxon>Pentapetalae</taxon>
        <taxon>rosids</taxon>
        <taxon>malvids</taxon>
        <taxon>Brassicales</taxon>
        <taxon>Brassicaceae</taxon>
        <taxon>Camelineae</taxon>
        <taxon>Arabidopsis</taxon>
    </lineage>
</organism>
<keyword evidence="6" id="KW-0808">Transferase</keyword>
<dbReference type="EMBL" id="LR999454">
    <property type="protein sequence ID" value="CAE6023821.1"/>
    <property type="molecule type" value="Genomic_DNA"/>
</dbReference>
<dbReference type="InterPro" id="IPR024956">
    <property type="entry name" value="tRNAHis_GuaTrfase_cat"/>
</dbReference>
<dbReference type="Proteomes" id="UP000682877">
    <property type="component" value="Chromosome 4"/>
</dbReference>
<feature type="region of interest" description="Disordered" evidence="15">
    <location>
        <begin position="1"/>
        <end position="58"/>
    </location>
</feature>
<keyword evidence="11" id="KW-0460">Magnesium</keyword>